<accession>A0ABR3P7D9</accession>
<organism evidence="1 2">
    <name type="scientific">Neodothiora populina</name>
    <dbReference type="NCBI Taxonomy" id="2781224"/>
    <lineage>
        <taxon>Eukaryota</taxon>
        <taxon>Fungi</taxon>
        <taxon>Dikarya</taxon>
        <taxon>Ascomycota</taxon>
        <taxon>Pezizomycotina</taxon>
        <taxon>Dothideomycetes</taxon>
        <taxon>Dothideomycetidae</taxon>
        <taxon>Dothideales</taxon>
        <taxon>Dothioraceae</taxon>
        <taxon>Neodothiora</taxon>
    </lineage>
</organism>
<sequence>MYPSFIPRHRCPSRISHRADVEAAFQRKKTPVLPPDCDKFYYDQAFISEWSMPANLWIRLPTQLIEEVRTWQFAGAAVLTALARYDKLELESLTRGWPEKVNLHLARTTPPTSPAMQSPTSTILESPLEGSFAELLPLRSDFRLRKDSAMANMTDTPPIVPQNSGVGIFTTESVAIPSSGHDHADLDQVNSRLTGLSKCYSDKKVFPPSPDATPNSRRGSAVFQVPAFDEAAWDVYINSCKAELEHLRVDILVRFRHLGRGIDRLWTDLKNDSSSDLLMGASLEFVIWWKNMTEKAQQCEEEVKGLELPNLEEVKMERAAHGLPI</sequence>
<reference evidence="1 2" key="1">
    <citation type="submission" date="2024-07" db="EMBL/GenBank/DDBJ databases">
        <title>Draft sequence of the Neodothiora populina.</title>
        <authorList>
            <person name="Drown D.D."/>
            <person name="Schuette U.S."/>
            <person name="Buechlein A.B."/>
            <person name="Rusch D.R."/>
            <person name="Winton L.W."/>
            <person name="Adams G.A."/>
        </authorList>
    </citation>
    <scope>NUCLEOTIDE SEQUENCE [LARGE SCALE GENOMIC DNA]</scope>
    <source>
        <strain evidence="1 2">CPC 39397</strain>
    </source>
</reference>
<dbReference type="EMBL" id="JBFMKM010000013">
    <property type="protein sequence ID" value="KAL1301626.1"/>
    <property type="molecule type" value="Genomic_DNA"/>
</dbReference>
<name>A0ABR3P7D9_9PEZI</name>
<comment type="caution">
    <text evidence="1">The sequence shown here is derived from an EMBL/GenBank/DDBJ whole genome shotgun (WGS) entry which is preliminary data.</text>
</comment>
<evidence type="ECO:0000313" key="1">
    <source>
        <dbReference type="EMBL" id="KAL1301626.1"/>
    </source>
</evidence>
<evidence type="ECO:0000313" key="2">
    <source>
        <dbReference type="Proteomes" id="UP001562354"/>
    </source>
</evidence>
<protein>
    <submittedName>
        <fullName evidence="1">Uncharacterized protein</fullName>
    </submittedName>
</protein>
<proteinExistence type="predicted"/>
<gene>
    <name evidence="1" type="ORF">AAFC00_005851</name>
</gene>
<dbReference type="GeneID" id="95979550"/>
<keyword evidence="2" id="KW-1185">Reference proteome</keyword>
<dbReference type="Proteomes" id="UP001562354">
    <property type="component" value="Unassembled WGS sequence"/>
</dbReference>
<dbReference type="RefSeq" id="XP_069197902.1">
    <property type="nucleotide sequence ID" value="XM_069345702.1"/>
</dbReference>